<organism evidence="4 5">
    <name type="scientific">Novipirellula aureliae</name>
    <dbReference type="NCBI Taxonomy" id="2527966"/>
    <lineage>
        <taxon>Bacteria</taxon>
        <taxon>Pseudomonadati</taxon>
        <taxon>Planctomycetota</taxon>
        <taxon>Planctomycetia</taxon>
        <taxon>Pirellulales</taxon>
        <taxon>Pirellulaceae</taxon>
        <taxon>Novipirellula</taxon>
    </lineage>
</organism>
<reference evidence="4 5" key="1">
    <citation type="submission" date="2019-02" db="EMBL/GenBank/DDBJ databases">
        <title>Deep-cultivation of Planctomycetes and their phenomic and genomic characterization uncovers novel biology.</title>
        <authorList>
            <person name="Wiegand S."/>
            <person name="Jogler M."/>
            <person name="Boedeker C."/>
            <person name="Pinto D."/>
            <person name="Vollmers J."/>
            <person name="Rivas-Marin E."/>
            <person name="Kohn T."/>
            <person name="Peeters S.H."/>
            <person name="Heuer A."/>
            <person name="Rast P."/>
            <person name="Oberbeckmann S."/>
            <person name="Bunk B."/>
            <person name="Jeske O."/>
            <person name="Meyerdierks A."/>
            <person name="Storesund J.E."/>
            <person name="Kallscheuer N."/>
            <person name="Luecker S."/>
            <person name="Lage O.M."/>
            <person name="Pohl T."/>
            <person name="Merkel B.J."/>
            <person name="Hornburger P."/>
            <person name="Mueller R.-W."/>
            <person name="Bruemmer F."/>
            <person name="Labrenz M."/>
            <person name="Spormann A.M."/>
            <person name="Op Den Camp H."/>
            <person name="Overmann J."/>
            <person name="Amann R."/>
            <person name="Jetten M.S.M."/>
            <person name="Mascher T."/>
            <person name="Medema M.H."/>
            <person name="Devos D.P."/>
            <person name="Kaster A.-K."/>
            <person name="Ovreas L."/>
            <person name="Rohde M."/>
            <person name="Galperin M.Y."/>
            <person name="Jogler C."/>
        </authorList>
    </citation>
    <scope>NUCLEOTIDE SEQUENCE [LARGE SCALE GENOMIC DNA]</scope>
    <source>
        <strain evidence="4 5">Q31b</strain>
    </source>
</reference>
<evidence type="ECO:0000256" key="1">
    <source>
        <dbReference type="ARBA" id="ARBA00008635"/>
    </source>
</evidence>
<dbReference type="RefSeq" id="WP_146597879.1">
    <property type="nucleotide sequence ID" value="NZ_SJPY01000001.1"/>
</dbReference>
<evidence type="ECO:0000256" key="3">
    <source>
        <dbReference type="PIRSR" id="PIRSR607837-1"/>
    </source>
</evidence>
<dbReference type="InterPro" id="IPR034660">
    <property type="entry name" value="DinB/YfiT-like"/>
</dbReference>
<accession>A0A5C6E8F6</accession>
<dbReference type="GO" id="GO:0046872">
    <property type="term" value="F:metal ion binding"/>
    <property type="evidence" value="ECO:0007669"/>
    <property type="project" value="UniProtKB-KW"/>
</dbReference>
<comment type="caution">
    <text evidence="4">The sequence shown here is derived from an EMBL/GenBank/DDBJ whole genome shotgun (WGS) entry which is preliminary data.</text>
</comment>
<feature type="binding site" evidence="3">
    <location>
        <position position="146"/>
    </location>
    <ligand>
        <name>a divalent metal cation</name>
        <dbReference type="ChEBI" id="CHEBI:60240"/>
    </ligand>
</feature>
<keyword evidence="5" id="KW-1185">Reference proteome</keyword>
<dbReference type="SUPFAM" id="SSF109854">
    <property type="entry name" value="DinB/YfiT-like putative metalloenzymes"/>
    <property type="match status" value="1"/>
</dbReference>
<dbReference type="InterPro" id="IPR007837">
    <property type="entry name" value="DinB"/>
</dbReference>
<dbReference type="EMBL" id="SJPY01000001">
    <property type="protein sequence ID" value="TWU45110.1"/>
    <property type="molecule type" value="Genomic_DNA"/>
</dbReference>
<keyword evidence="2 3" id="KW-0479">Metal-binding</keyword>
<feature type="binding site" evidence="3">
    <location>
        <position position="52"/>
    </location>
    <ligand>
        <name>a divalent metal cation</name>
        <dbReference type="ChEBI" id="CHEBI:60240"/>
    </ligand>
</feature>
<comment type="similarity">
    <text evidence="1">Belongs to the DinB family.</text>
</comment>
<protein>
    <submittedName>
        <fullName evidence="4">DinB family protein</fullName>
    </submittedName>
</protein>
<proteinExistence type="inferred from homology"/>
<sequence>MSVSSTSIASIMLPEFDREMACTRKILEKVPADKLEWKANESLHTLGWNANHVAEIVGWTQFIIDEDVFNLAPVDGPAYETPSLSDPAKIIEAFDQNVSLARAALERTSDETMGEMWTMKAGEQTLMTITKGECLRTWVFNHTVHHRGILSVYLRMLGVADATAYG</sequence>
<evidence type="ECO:0000313" key="4">
    <source>
        <dbReference type="EMBL" id="TWU45110.1"/>
    </source>
</evidence>
<gene>
    <name evidence="4" type="ORF">Q31b_02810</name>
</gene>
<feature type="binding site" evidence="3">
    <location>
        <position position="142"/>
    </location>
    <ligand>
        <name>a divalent metal cation</name>
        <dbReference type="ChEBI" id="CHEBI:60240"/>
    </ligand>
</feature>
<dbReference type="Gene3D" id="1.20.120.450">
    <property type="entry name" value="dinb family like domain"/>
    <property type="match status" value="1"/>
</dbReference>
<dbReference type="AlphaFoldDB" id="A0A5C6E8F6"/>
<dbReference type="OrthoDB" id="119432at2"/>
<evidence type="ECO:0000256" key="2">
    <source>
        <dbReference type="ARBA" id="ARBA00022723"/>
    </source>
</evidence>
<dbReference type="Proteomes" id="UP000315471">
    <property type="component" value="Unassembled WGS sequence"/>
</dbReference>
<name>A0A5C6E8F6_9BACT</name>
<evidence type="ECO:0000313" key="5">
    <source>
        <dbReference type="Proteomes" id="UP000315471"/>
    </source>
</evidence>
<dbReference type="Pfam" id="PF05163">
    <property type="entry name" value="DinB"/>
    <property type="match status" value="1"/>
</dbReference>